<keyword evidence="3" id="KW-1185">Reference proteome</keyword>
<dbReference type="RefSeq" id="WP_057874403.1">
    <property type="nucleotide sequence ID" value="NZ_AYYI01000064.1"/>
</dbReference>
<gene>
    <name evidence="2" type="ORF">FC24_GL002065</name>
</gene>
<evidence type="ECO:0000313" key="2">
    <source>
        <dbReference type="EMBL" id="KRM95665.1"/>
    </source>
</evidence>
<keyword evidence="1" id="KW-0812">Transmembrane</keyword>
<keyword evidence="1" id="KW-1133">Transmembrane helix</keyword>
<dbReference type="PATRIC" id="fig|1423796.3.peg.2094"/>
<accession>A0A0R2CV25</accession>
<dbReference type="STRING" id="1423796.FC24_GL002065"/>
<dbReference type="Proteomes" id="UP000051638">
    <property type="component" value="Unassembled WGS sequence"/>
</dbReference>
<dbReference type="EMBL" id="AYYI01000064">
    <property type="protein sequence ID" value="KRM95665.1"/>
    <property type="molecule type" value="Genomic_DNA"/>
</dbReference>
<comment type="caution">
    <text evidence="2">The sequence shown here is derived from an EMBL/GenBank/DDBJ whole genome shotgun (WGS) entry which is preliminary data.</text>
</comment>
<proteinExistence type="predicted"/>
<evidence type="ECO:0000256" key="1">
    <source>
        <dbReference type="SAM" id="Phobius"/>
    </source>
</evidence>
<reference evidence="2 3" key="1">
    <citation type="journal article" date="2015" name="Genome Announc.">
        <title>Expanding the biotechnology potential of lactobacilli through comparative genomics of 213 strains and associated genera.</title>
        <authorList>
            <person name="Sun Z."/>
            <person name="Harris H.M."/>
            <person name="McCann A."/>
            <person name="Guo C."/>
            <person name="Argimon S."/>
            <person name="Zhang W."/>
            <person name="Yang X."/>
            <person name="Jeffery I.B."/>
            <person name="Cooney J.C."/>
            <person name="Kagawa T.F."/>
            <person name="Liu W."/>
            <person name="Song Y."/>
            <person name="Salvetti E."/>
            <person name="Wrobel A."/>
            <person name="Rasinkangas P."/>
            <person name="Parkhill J."/>
            <person name="Rea M.C."/>
            <person name="O'Sullivan O."/>
            <person name="Ritari J."/>
            <person name="Douillard F.P."/>
            <person name="Paul Ross R."/>
            <person name="Yang R."/>
            <person name="Briner A.E."/>
            <person name="Felis G.E."/>
            <person name="de Vos W.M."/>
            <person name="Barrangou R."/>
            <person name="Klaenhammer T.R."/>
            <person name="Caufield P.W."/>
            <person name="Cui Y."/>
            <person name="Zhang H."/>
            <person name="O'Toole P.W."/>
        </authorList>
    </citation>
    <scope>NUCLEOTIDE SEQUENCE [LARGE SCALE GENOMIC DNA]</scope>
    <source>
        <strain evidence="2 3">DSM 20253</strain>
    </source>
</reference>
<feature type="transmembrane region" description="Helical" evidence="1">
    <location>
        <begin position="12"/>
        <end position="29"/>
    </location>
</feature>
<feature type="transmembrane region" description="Helical" evidence="1">
    <location>
        <begin position="35"/>
        <end position="56"/>
    </location>
</feature>
<dbReference type="AlphaFoldDB" id="A0A0R2CV25"/>
<organism evidence="2 3">
    <name type="scientific">Loigolactobacillus rennini DSM 20253</name>
    <dbReference type="NCBI Taxonomy" id="1423796"/>
    <lineage>
        <taxon>Bacteria</taxon>
        <taxon>Bacillati</taxon>
        <taxon>Bacillota</taxon>
        <taxon>Bacilli</taxon>
        <taxon>Lactobacillales</taxon>
        <taxon>Lactobacillaceae</taxon>
        <taxon>Loigolactobacillus</taxon>
    </lineage>
</organism>
<sequence length="176" mass="20385">MFIEFGRRVTYQPLFNSILVSLISGWLVGLFSQQIVLGLGAGLLVFISMFFIYYPLYLKLLYGAWRLGAGYLYYLDLQHYSAKLVALLFPNQLQYKALPLTAIKSVVVRHQPMPFIARWTGTFALYMPWLRPTYFVQLETKQQTVIQLDLSWDQMQNGQKANDKINLAIETLEEMA</sequence>
<dbReference type="OrthoDB" id="2311636at2"/>
<protein>
    <submittedName>
        <fullName evidence="2">Uncharacterized protein</fullName>
    </submittedName>
</protein>
<evidence type="ECO:0000313" key="3">
    <source>
        <dbReference type="Proteomes" id="UP000051638"/>
    </source>
</evidence>
<keyword evidence="1" id="KW-0472">Membrane</keyword>
<name>A0A0R2CV25_9LACO</name>